<dbReference type="InterPro" id="IPR001387">
    <property type="entry name" value="Cro/C1-type_HTH"/>
</dbReference>
<accession>A0A895YGC4</accession>
<dbReference type="PROSITE" id="PS50943">
    <property type="entry name" value="HTH_CROC1"/>
    <property type="match status" value="1"/>
</dbReference>
<dbReference type="SMART" id="SM00530">
    <property type="entry name" value="HTH_XRE"/>
    <property type="match status" value="1"/>
</dbReference>
<gene>
    <name evidence="4" type="ORF">JQS43_23700</name>
</gene>
<dbReference type="AlphaFoldDB" id="A0A895YGC4"/>
<keyword evidence="5" id="KW-1185">Reference proteome</keyword>
<dbReference type="SUPFAM" id="SSF55729">
    <property type="entry name" value="Acyl-CoA N-acyltransferases (Nat)"/>
    <property type="match status" value="1"/>
</dbReference>
<name>A0A895YGC4_9ACTN</name>
<feature type="domain" description="HTH cro/C1-type" evidence="2">
    <location>
        <begin position="18"/>
        <end position="65"/>
    </location>
</feature>
<feature type="compositionally biased region" description="Gly residues" evidence="1">
    <location>
        <begin position="311"/>
        <end position="320"/>
    </location>
</feature>
<evidence type="ECO:0000313" key="5">
    <source>
        <dbReference type="Proteomes" id="UP000662857"/>
    </source>
</evidence>
<dbReference type="InterPro" id="IPR016181">
    <property type="entry name" value="Acyl_CoA_acyltransferase"/>
</dbReference>
<proteinExistence type="predicted"/>
<dbReference type="PROSITE" id="PS51186">
    <property type="entry name" value="GNAT"/>
    <property type="match status" value="1"/>
</dbReference>
<dbReference type="Proteomes" id="UP000662857">
    <property type="component" value="Chromosome"/>
</dbReference>
<feature type="compositionally biased region" description="Basic and acidic residues" evidence="1">
    <location>
        <begin position="278"/>
        <end position="289"/>
    </location>
</feature>
<evidence type="ECO:0000313" key="4">
    <source>
        <dbReference type="EMBL" id="QSB14453.1"/>
    </source>
</evidence>
<feature type="region of interest" description="Disordered" evidence="1">
    <location>
        <begin position="278"/>
        <end position="361"/>
    </location>
</feature>
<dbReference type="InterPro" id="IPR000182">
    <property type="entry name" value="GNAT_dom"/>
</dbReference>
<dbReference type="Pfam" id="PF13560">
    <property type="entry name" value="HTH_31"/>
    <property type="match status" value="1"/>
</dbReference>
<feature type="domain" description="N-acetyltransferase" evidence="3">
    <location>
        <begin position="105"/>
        <end position="274"/>
    </location>
</feature>
<protein>
    <submittedName>
        <fullName evidence="4">GNAT family N-acetyltransferase</fullName>
    </submittedName>
</protein>
<evidence type="ECO:0000259" key="3">
    <source>
        <dbReference type="PROSITE" id="PS51186"/>
    </source>
</evidence>
<dbReference type="KEGG" id="nhy:JQS43_23700"/>
<sequence>MTTQGRSEPEPLDLGQTLRWLRRCADLSQRELAARAGVPASTIARIESGAASDPRFRTVERLVSAAGAALAVTTEPQPLPTHPYEAVPDRRGRHFPAHLEARPVLTARDWWGAWWAHWYEIPRPRWPRPAPDHTFDLDRERRDQRRRRACGEQLLPELHLTRSSVGLPDNVRQYVAYDPSGGITGWLGGYLTTDPSSRQREFVLCAVEVAPAWRGVGLGRRLVGRLRDELRAGGDGVVIRVWLGLQAPFGFFRSCGFRLVNPQPAALTLAVAGSGERLGRGGEGGERLLDPPGAAVPGAHQVGDRAELGEGRAGGGGGAGDPVALHRLGGGPGVGFDEGGGTRGGAGDGGEGQDIADDRLG</sequence>
<dbReference type="SUPFAM" id="SSF47413">
    <property type="entry name" value="lambda repressor-like DNA-binding domains"/>
    <property type="match status" value="1"/>
</dbReference>
<dbReference type="Gene3D" id="1.10.260.40">
    <property type="entry name" value="lambda repressor-like DNA-binding domains"/>
    <property type="match status" value="1"/>
</dbReference>
<dbReference type="EMBL" id="CP070499">
    <property type="protein sequence ID" value="QSB14453.1"/>
    <property type="molecule type" value="Genomic_DNA"/>
</dbReference>
<feature type="compositionally biased region" description="Gly residues" evidence="1">
    <location>
        <begin position="328"/>
        <end position="352"/>
    </location>
</feature>
<evidence type="ECO:0000256" key="1">
    <source>
        <dbReference type="SAM" id="MobiDB-lite"/>
    </source>
</evidence>
<dbReference type="Pfam" id="PF00583">
    <property type="entry name" value="Acetyltransf_1"/>
    <property type="match status" value="1"/>
</dbReference>
<dbReference type="GO" id="GO:0016747">
    <property type="term" value="F:acyltransferase activity, transferring groups other than amino-acyl groups"/>
    <property type="evidence" value="ECO:0007669"/>
    <property type="project" value="InterPro"/>
</dbReference>
<dbReference type="Gene3D" id="3.40.630.30">
    <property type="match status" value="1"/>
</dbReference>
<evidence type="ECO:0000259" key="2">
    <source>
        <dbReference type="PROSITE" id="PS50943"/>
    </source>
</evidence>
<dbReference type="InterPro" id="IPR010982">
    <property type="entry name" value="Lambda_DNA-bd_dom_sf"/>
</dbReference>
<dbReference type="CDD" id="cd00093">
    <property type="entry name" value="HTH_XRE"/>
    <property type="match status" value="1"/>
</dbReference>
<reference evidence="4" key="1">
    <citation type="submission" date="2021-02" db="EMBL/GenBank/DDBJ databases">
        <title>Natrosporangium hydrolyticum gen. nov., sp. nov, a haloalkaliphilic actinobacterium from a soda solonchak soil.</title>
        <authorList>
            <person name="Sorokin D.Y."/>
            <person name="Khijniak T.V."/>
            <person name="Zakharycheva A.P."/>
            <person name="Boueva O.V."/>
            <person name="Ariskina E.V."/>
            <person name="Hahnke R.L."/>
            <person name="Bunk B."/>
            <person name="Sproer C."/>
            <person name="Schumann P."/>
            <person name="Evtushenko L.I."/>
            <person name="Kublanov I.V."/>
        </authorList>
    </citation>
    <scope>NUCLEOTIDE SEQUENCE</scope>
    <source>
        <strain evidence="4">DSM 106523</strain>
    </source>
</reference>
<organism evidence="4 5">
    <name type="scientific">Natronosporangium hydrolyticum</name>
    <dbReference type="NCBI Taxonomy" id="2811111"/>
    <lineage>
        <taxon>Bacteria</taxon>
        <taxon>Bacillati</taxon>
        <taxon>Actinomycetota</taxon>
        <taxon>Actinomycetes</taxon>
        <taxon>Micromonosporales</taxon>
        <taxon>Micromonosporaceae</taxon>
        <taxon>Natronosporangium</taxon>
    </lineage>
</organism>
<dbReference type="GO" id="GO:0003677">
    <property type="term" value="F:DNA binding"/>
    <property type="evidence" value="ECO:0007669"/>
    <property type="project" value="InterPro"/>
</dbReference>